<feature type="chain" id="PRO_5045674107" description="OmpA-like domain-containing protein" evidence="3">
    <location>
        <begin position="28"/>
        <end position="488"/>
    </location>
</feature>
<dbReference type="CDD" id="cd07185">
    <property type="entry name" value="OmpA_C-like"/>
    <property type="match status" value="1"/>
</dbReference>
<evidence type="ECO:0000256" key="1">
    <source>
        <dbReference type="PROSITE-ProRule" id="PRU00473"/>
    </source>
</evidence>
<keyword evidence="6" id="KW-1185">Reference proteome</keyword>
<feature type="domain" description="OmpA-like" evidence="4">
    <location>
        <begin position="227"/>
        <end position="340"/>
    </location>
</feature>
<dbReference type="PROSITE" id="PS51257">
    <property type="entry name" value="PROKAR_LIPOPROTEIN"/>
    <property type="match status" value="1"/>
</dbReference>
<sequence>MPPSGTRRAPVWRMWTAALLLLTAACTDDPSPSLPGKTPAGLPVAPAGPDTRPALATVDVDTDDKARLELVGLNRYGPAHVLVQIRITNLDDDRHNPMHQINDHVGDRPDFKHATGIALVDTAARRVLSPLRTAGGCVCSTDEDGYKPYLDPGGHKTFFAVVPAPSGGARTTTVLHQMGTPFLNVPISDEPPTAPPGQAVPPPVGEERNYPIEAHSEDPETEVRDDGREVEVSISADVLFAVDSADLTSAADRLLRETASRIGGGAVKVEGHADSTGTDEINDPLSLRRAEAVAERLRALVPAATFEAEGLGSREPLYPNDEKEGRRRNRRVTVTFTRTPTAPSPAPVATTGTSRADGFTVAPDPLQPIGGGLGVLTYTVTNTNPKETWRHEMSHDEGWQRIRFNAAINVKLADGDRGIRPARYTVRDSSSRANLCLCSSTSGVWIGANNFDPNETKHFWALLQLPSTPGTTAEIADLPAVPVSVQGP</sequence>
<name>A0ABP6GK65_9ACTN</name>
<evidence type="ECO:0000313" key="5">
    <source>
        <dbReference type="EMBL" id="GAA2723452.1"/>
    </source>
</evidence>
<comment type="caution">
    <text evidence="5">The sequence shown here is derived from an EMBL/GenBank/DDBJ whole genome shotgun (WGS) entry which is preliminary data.</text>
</comment>
<dbReference type="InterPro" id="IPR050330">
    <property type="entry name" value="Bact_OuterMem_StrucFunc"/>
</dbReference>
<dbReference type="InterPro" id="IPR036737">
    <property type="entry name" value="OmpA-like_sf"/>
</dbReference>
<dbReference type="EMBL" id="BAAATZ010000006">
    <property type="protein sequence ID" value="GAA2723452.1"/>
    <property type="molecule type" value="Genomic_DNA"/>
</dbReference>
<reference evidence="6" key="1">
    <citation type="journal article" date="2019" name="Int. J. Syst. Evol. Microbiol.">
        <title>The Global Catalogue of Microorganisms (GCM) 10K type strain sequencing project: providing services to taxonomists for standard genome sequencing and annotation.</title>
        <authorList>
            <consortium name="The Broad Institute Genomics Platform"/>
            <consortium name="The Broad Institute Genome Sequencing Center for Infectious Disease"/>
            <person name="Wu L."/>
            <person name="Ma J."/>
        </authorList>
    </citation>
    <scope>NUCLEOTIDE SEQUENCE [LARGE SCALE GENOMIC DNA]</scope>
    <source>
        <strain evidence="6">JCM 8201</strain>
    </source>
</reference>
<dbReference type="InterPro" id="IPR006665">
    <property type="entry name" value="OmpA-like"/>
</dbReference>
<keyword evidence="3" id="KW-0732">Signal</keyword>
<keyword evidence="1" id="KW-0472">Membrane</keyword>
<dbReference type="Proteomes" id="UP001501842">
    <property type="component" value="Unassembled WGS sequence"/>
</dbReference>
<proteinExistence type="predicted"/>
<protein>
    <recommendedName>
        <fullName evidence="4">OmpA-like domain-containing protein</fullName>
    </recommendedName>
</protein>
<accession>A0ABP6GK65</accession>
<feature type="region of interest" description="Disordered" evidence="2">
    <location>
        <begin position="338"/>
        <end position="360"/>
    </location>
</feature>
<dbReference type="RefSeq" id="WP_344449857.1">
    <property type="nucleotide sequence ID" value="NZ_BAAATZ010000006.1"/>
</dbReference>
<gene>
    <name evidence="5" type="ORF">GCM10010439_18780</name>
</gene>
<dbReference type="PANTHER" id="PTHR30329">
    <property type="entry name" value="STATOR ELEMENT OF FLAGELLAR MOTOR COMPLEX"/>
    <property type="match status" value="1"/>
</dbReference>
<feature type="compositionally biased region" description="Low complexity" evidence="2">
    <location>
        <begin position="338"/>
        <end position="353"/>
    </location>
</feature>
<feature type="signal peptide" evidence="3">
    <location>
        <begin position="1"/>
        <end position="27"/>
    </location>
</feature>
<dbReference type="Gene3D" id="3.30.1330.60">
    <property type="entry name" value="OmpA-like domain"/>
    <property type="match status" value="1"/>
</dbReference>
<dbReference type="PROSITE" id="PS51123">
    <property type="entry name" value="OMPA_2"/>
    <property type="match status" value="1"/>
</dbReference>
<dbReference type="PANTHER" id="PTHR30329:SF21">
    <property type="entry name" value="LIPOPROTEIN YIAD-RELATED"/>
    <property type="match status" value="1"/>
</dbReference>
<evidence type="ECO:0000259" key="4">
    <source>
        <dbReference type="PROSITE" id="PS51123"/>
    </source>
</evidence>
<evidence type="ECO:0000256" key="3">
    <source>
        <dbReference type="SAM" id="SignalP"/>
    </source>
</evidence>
<feature type="region of interest" description="Disordered" evidence="2">
    <location>
        <begin position="31"/>
        <end position="50"/>
    </location>
</feature>
<dbReference type="Pfam" id="PF00691">
    <property type="entry name" value="OmpA"/>
    <property type="match status" value="1"/>
</dbReference>
<dbReference type="SUPFAM" id="SSF103088">
    <property type="entry name" value="OmpA-like"/>
    <property type="match status" value="1"/>
</dbReference>
<evidence type="ECO:0000256" key="2">
    <source>
        <dbReference type="SAM" id="MobiDB-lite"/>
    </source>
</evidence>
<organism evidence="5 6">
    <name type="scientific">Actinocorallia aurantiaca</name>
    <dbReference type="NCBI Taxonomy" id="46204"/>
    <lineage>
        <taxon>Bacteria</taxon>
        <taxon>Bacillati</taxon>
        <taxon>Actinomycetota</taxon>
        <taxon>Actinomycetes</taxon>
        <taxon>Streptosporangiales</taxon>
        <taxon>Thermomonosporaceae</taxon>
        <taxon>Actinocorallia</taxon>
    </lineage>
</organism>
<evidence type="ECO:0000313" key="6">
    <source>
        <dbReference type="Proteomes" id="UP001501842"/>
    </source>
</evidence>